<protein>
    <submittedName>
        <fullName evidence="1">Uncharacterized protein</fullName>
    </submittedName>
</protein>
<reference evidence="1" key="1">
    <citation type="submission" date="2023-01" db="EMBL/GenBank/DDBJ databases">
        <authorList>
            <person name="Van Ghelder C."/>
            <person name="Rancurel C."/>
        </authorList>
    </citation>
    <scope>NUCLEOTIDE SEQUENCE</scope>
    <source>
        <strain evidence="1">CNCM I-4278</strain>
    </source>
</reference>
<evidence type="ECO:0000313" key="2">
    <source>
        <dbReference type="Proteomes" id="UP001152607"/>
    </source>
</evidence>
<accession>A0A9W4UUK8</accession>
<proteinExistence type="predicted"/>
<dbReference type="Proteomes" id="UP001152607">
    <property type="component" value="Unassembled WGS sequence"/>
</dbReference>
<name>A0A9W4UUK8_9PLEO</name>
<dbReference type="EMBL" id="CAOQHR010000013">
    <property type="protein sequence ID" value="CAI6342355.1"/>
    <property type="molecule type" value="Genomic_DNA"/>
</dbReference>
<gene>
    <name evidence="1" type="ORF">PDIGIT_LOCUS15561</name>
</gene>
<sequence length="114" mass="13172">MNNRRGCPIKKHKEVDVVVFYARVEFTSFLLSVRTLRCVHSGFQTVGQRGAWKQAELLAGYPNRSTNFILLILRVCSSKPRLSAVHRCVQGCDDFVFWQGKYFFDRPRCQEQGA</sequence>
<comment type="caution">
    <text evidence="1">The sequence shown here is derived from an EMBL/GenBank/DDBJ whole genome shotgun (WGS) entry which is preliminary data.</text>
</comment>
<evidence type="ECO:0000313" key="1">
    <source>
        <dbReference type="EMBL" id="CAI6342355.1"/>
    </source>
</evidence>
<keyword evidence="2" id="KW-1185">Reference proteome</keyword>
<organism evidence="1 2">
    <name type="scientific">Periconia digitata</name>
    <dbReference type="NCBI Taxonomy" id="1303443"/>
    <lineage>
        <taxon>Eukaryota</taxon>
        <taxon>Fungi</taxon>
        <taxon>Dikarya</taxon>
        <taxon>Ascomycota</taxon>
        <taxon>Pezizomycotina</taxon>
        <taxon>Dothideomycetes</taxon>
        <taxon>Pleosporomycetidae</taxon>
        <taxon>Pleosporales</taxon>
        <taxon>Massarineae</taxon>
        <taxon>Periconiaceae</taxon>
        <taxon>Periconia</taxon>
    </lineage>
</organism>
<dbReference type="AlphaFoldDB" id="A0A9W4UUK8"/>